<dbReference type="Gene3D" id="1.10.10.10">
    <property type="entry name" value="Winged helix-like DNA-binding domain superfamily/Winged helix DNA-binding domain"/>
    <property type="match status" value="1"/>
</dbReference>
<evidence type="ECO:0000256" key="1">
    <source>
        <dbReference type="ARBA" id="ARBA00009437"/>
    </source>
</evidence>
<keyword evidence="4" id="KW-0804">Transcription</keyword>
<reference evidence="6 7" key="1">
    <citation type="journal article" date="2016" name="Microbes Environ.">
        <title>Phylogenetically diverse aerobic anoxygenic phototrophic bacteria isolated from epilithic biofilms in Tama river, Japan.</title>
        <authorList>
            <person name="Hirose S."/>
            <person name="Matsuura K."/>
            <person name="Haruta S."/>
        </authorList>
    </citation>
    <scope>NUCLEOTIDE SEQUENCE [LARGE SCALE GENOMIC DNA]</scope>
    <source>
        <strain evidence="6 7">S08</strain>
    </source>
</reference>
<dbReference type="Pfam" id="PF00126">
    <property type="entry name" value="HTH_1"/>
    <property type="match status" value="1"/>
</dbReference>
<dbReference type="InterPro" id="IPR036390">
    <property type="entry name" value="WH_DNA-bd_sf"/>
</dbReference>
<proteinExistence type="inferred from homology"/>
<name>A0ABN6P5L9_9PROT</name>
<evidence type="ECO:0000256" key="3">
    <source>
        <dbReference type="ARBA" id="ARBA00023125"/>
    </source>
</evidence>
<dbReference type="PROSITE" id="PS50931">
    <property type="entry name" value="HTH_LYSR"/>
    <property type="match status" value="1"/>
</dbReference>
<organism evidence="6 7">
    <name type="scientific">Roseomonas fluvialis</name>
    <dbReference type="NCBI Taxonomy" id="1750527"/>
    <lineage>
        <taxon>Bacteria</taxon>
        <taxon>Pseudomonadati</taxon>
        <taxon>Pseudomonadota</taxon>
        <taxon>Alphaproteobacteria</taxon>
        <taxon>Acetobacterales</taxon>
        <taxon>Roseomonadaceae</taxon>
        <taxon>Roseomonas</taxon>
    </lineage>
</organism>
<evidence type="ECO:0000313" key="7">
    <source>
        <dbReference type="Proteomes" id="UP000831327"/>
    </source>
</evidence>
<protein>
    <submittedName>
        <fullName evidence="6">Transcriptional regulator LeuO</fullName>
    </submittedName>
</protein>
<dbReference type="InterPro" id="IPR050389">
    <property type="entry name" value="LysR-type_TF"/>
</dbReference>
<dbReference type="Proteomes" id="UP000831327">
    <property type="component" value="Chromosome"/>
</dbReference>
<evidence type="ECO:0000256" key="4">
    <source>
        <dbReference type="ARBA" id="ARBA00023163"/>
    </source>
</evidence>
<keyword evidence="3" id="KW-0238">DNA-binding</keyword>
<dbReference type="SUPFAM" id="SSF53850">
    <property type="entry name" value="Periplasmic binding protein-like II"/>
    <property type="match status" value="1"/>
</dbReference>
<evidence type="ECO:0000313" key="6">
    <source>
        <dbReference type="EMBL" id="BDG73948.1"/>
    </source>
</evidence>
<dbReference type="Pfam" id="PF03466">
    <property type="entry name" value="LysR_substrate"/>
    <property type="match status" value="1"/>
</dbReference>
<dbReference type="EMBL" id="AP025637">
    <property type="protein sequence ID" value="BDG73948.1"/>
    <property type="molecule type" value="Genomic_DNA"/>
</dbReference>
<comment type="similarity">
    <text evidence="1">Belongs to the LysR transcriptional regulatory family.</text>
</comment>
<dbReference type="InterPro" id="IPR000847">
    <property type="entry name" value="LysR_HTH_N"/>
</dbReference>
<dbReference type="Gene3D" id="3.40.190.10">
    <property type="entry name" value="Periplasmic binding protein-like II"/>
    <property type="match status" value="2"/>
</dbReference>
<evidence type="ECO:0000259" key="5">
    <source>
        <dbReference type="PROSITE" id="PS50931"/>
    </source>
</evidence>
<dbReference type="PANTHER" id="PTHR30118:SF15">
    <property type="entry name" value="TRANSCRIPTIONAL REGULATORY PROTEIN"/>
    <property type="match status" value="1"/>
</dbReference>
<keyword evidence="7" id="KW-1185">Reference proteome</keyword>
<dbReference type="PANTHER" id="PTHR30118">
    <property type="entry name" value="HTH-TYPE TRANSCRIPTIONAL REGULATOR LEUO-RELATED"/>
    <property type="match status" value="1"/>
</dbReference>
<gene>
    <name evidence="6" type="primary">leuO</name>
    <name evidence="6" type="ORF">Rmf_38770</name>
</gene>
<dbReference type="SUPFAM" id="SSF46785">
    <property type="entry name" value="Winged helix' DNA-binding domain"/>
    <property type="match status" value="1"/>
</dbReference>
<dbReference type="InterPro" id="IPR036388">
    <property type="entry name" value="WH-like_DNA-bd_sf"/>
</dbReference>
<dbReference type="RefSeq" id="WP_244408161.1">
    <property type="nucleotide sequence ID" value="NZ_AP025637.1"/>
</dbReference>
<dbReference type="InterPro" id="IPR005119">
    <property type="entry name" value="LysR_subst-bd"/>
</dbReference>
<feature type="domain" description="HTH lysR-type" evidence="5">
    <location>
        <begin position="7"/>
        <end position="64"/>
    </location>
</feature>
<evidence type="ECO:0000256" key="2">
    <source>
        <dbReference type="ARBA" id="ARBA00023015"/>
    </source>
</evidence>
<sequence length="322" mass="36015">MATLKGLDLNLLLVFEALYDTRSVSRAGVRLGLSQSATSHALARLRETCRDELFLRTPTGMTPTPVANRIFPEIHQALEALRHSVEEARGFDPAASTRRFEVAIPHPWGPVLAMRIRDAALAEAPRVTMRFDTRTLADDAPTLMREGLLDLAVDWIRAEDDRFVNKRLFDDSLVIAARGGHPRAFKGMGWRHLAAEEFVRCHRRAPERRPKALQGRLWEMMADSRLTVSEYLEVPFVVLRTDYLGVLPRSMARVAEQEYGMIITDVPGPPIRIPIWLVWHEGRRRDAGHAWLRALVAREMQAAAARAGLGGGAEAALPVAAQ</sequence>
<keyword evidence="2" id="KW-0805">Transcription regulation</keyword>
<accession>A0ABN6P5L9</accession>